<reference evidence="2 4" key="1">
    <citation type="journal article" date="2018" name="BMC Genomics">
        <title>Comparative genomics of the wheat fungal pathogen Pyrenophora tritici-repentis reveals chromosomal variations and genome plasticity.</title>
        <authorList>
            <person name="Moolhuijzen P."/>
            <person name="See P.T."/>
            <person name="Hane J.K."/>
            <person name="Shi G."/>
            <person name="Liu Z."/>
            <person name="Oliver R.P."/>
            <person name="Moffat C.S."/>
        </authorList>
    </citation>
    <scope>NUCLEOTIDE SEQUENCE [LARGE SCALE GENOMIC DNA]</scope>
    <source>
        <strain evidence="2">M4</strain>
    </source>
</reference>
<dbReference type="OrthoDB" id="2115692at2759"/>
<name>A0A2W1CV56_9PLEO</name>
<dbReference type="Proteomes" id="UP000249757">
    <property type="component" value="Unassembled WGS sequence"/>
</dbReference>
<dbReference type="Gene3D" id="3.40.630.30">
    <property type="match status" value="1"/>
</dbReference>
<reference evidence="5" key="4">
    <citation type="journal article" date="2022" name="Microb. Genom.">
        <title>A global pangenome for the wheat fungal pathogen Pyrenophora tritici-repentis and prediction of effector protein structural homology.</title>
        <authorList>
            <person name="Moolhuijzen P.M."/>
            <person name="See P.T."/>
            <person name="Shi G."/>
            <person name="Powell H.R."/>
            <person name="Cockram J."/>
            <person name="Jorgensen L.N."/>
            <person name="Benslimane H."/>
            <person name="Strelkov S.E."/>
            <person name="Turner J."/>
            <person name="Liu Z."/>
            <person name="Moffat C.S."/>
        </authorList>
    </citation>
    <scope>NUCLEOTIDE SEQUENCE [LARGE SCALE GENOMIC DNA]</scope>
</reference>
<reference evidence="3" key="2">
    <citation type="submission" date="2021-05" db="EMBL/GenBank/DDBJ databases">
        <authorList>
            <person name="Moolhuijzen P.M."/>
            <person name="Moffat C.S."/>
        </authorList>
    </citation>
    <scope>NUCLEOTIDE SEQUENCE</scope>
    <source>
        <strain evidence="3">86-124</strain>
    </source>
</reference>
<protein>
    <submittedName>
        <fullName evidence="2 3">Acetyltransferase</fullName>
    </submittedName>
</protein>
<evidence type="ECO:0000259" key="1">
    <source>
        <dbReference type="PROSITE" id="PS51186"/>
    </source>
</evidence>
<dbReference type="PANTHER" id="PTHR42791">
    <property type="entry name" value="GNAT FAMILY ACETYLTRANSFERASE"/>
    <property type="match status" value="1"/>
</dbReference>
<evidence type="ECO:0000313" key="4">
    <source>
        <dbReference type="Proteomes" id="UP000245464"/>
    </source>
</evidence>
<dbReference type="InterPro" id="IPR000182">
    <property type="entry name" value="GNAT_dom"/>
</dbReference>
<keyword evidence="2" id="KW-0808">Transferase</keyword>
<gene>
    <name evidence="3" type="ORF">Ptr86124_011806</name>
    <name evidence="2" type="ORF">PtrM4_122650</name>
</gene>
<evidence type="ECO:0000313" key="3">
    <source>
        <dbReference type="EMBL" id="KAI1509266.1"/>
    </source>
</evidence>
<dbReference type="Proteomes" id="UP000245464">
    <property type="component" value="Chromosome 6"/>
</dbReference>
<dbReference type="AlphaFoldDB" id="A0A2W1CV56"/>
<evidence type="ECO:0000313" key="5">
    <source>
        <dbReference type="Proteomes" id="UP000249757"/>
    </source>
</evidence>
<dbReference type="CDD" id="cd04301">
    <property type="entry name" value="NAT_SF"/>
    <property type="match status" value="1"/>
</dbReference>
<sequence length="229" mass="25645">MPIRPATPSDEPAMVSVLASAFWDDPLWVLILPHRNKYPEDVNSYWSDQLRKSWSKPNERQLVSTVNVDGTEKVVGVAVWQRQGDDAGKQKVEDEWVDVGSDAFRPLPDTPNRAVDPNKVNILEDSHPFAAHLWSGERRNNWYLVLCGVHRDYAGKGLGRELVLWGLERAREENVHASCVTSPGTERFYLRCGFDEIVGNCNEGEGNPLNGVAGGDALFMYPKKKEAGN</sequence>
<reference evidence="3" key="3">
    <citation type="journal article" date="2022" name="bioRxiv">
        <title>A global pangenome for the wheat fungal pathogen Pyrenophora tritici-repentis and prediction of effector protein structural homology.</title>
        <authorList>
            <person name="Moolhuijzen P."/>
            <person name="See P.T."/>
            <person name="Shi G."/>
            <person name="Powell H.R."/>
            <person name="Cockram J."/>
            <person name="Jorgensen L.N."/>
            <person name="Benslimane H."/>
            <person name="Strelkov S.E."/>
            <person name="Turner J."/>
            <person name="Liu Z."/>
            <person name="Moffat C.S."/>
        </authorList>
    </citation>
    <scope>NUCLEOTIDE SEQUENCE</scope>
    <source>
        <strain evidence="3">86-124</strain>
    </source>
</reference>
<dbReference type="EMBL" id="NRDI02000021">
    <property type="protein sequence ID" value="KAI1509266.1"/>
    <property type="molecule type" value="Genomic_DNA"/>
</dbReference>
<keyword evidence="5" id="KW-1185">Reference proteome</keyword>
<dbReference type="Pfam" id="PF00583">
    <property type="entry name" value="Acetyltransf_1"/>
    <property type="match status" value="1"/>
</dbReference>
<evidence type="ECO:0000313" key="2">
    <source>
        <dbReference type="EMBL" id="KAF7569850.1"/>
    </source>
</evidence>
<dbReference type="EMBL" id="NQIK02000006">
    <property type="protein sequence ID" value="KAF7569850.1"/>
    <property type="molecule type" value="Genomic_DNA"/>
</dbReference>
<dbReference type="GO" id="GO:0016747">
    <property type="term" value="F:acyltransferase activity, transferring groups other than amino-acyl groups"/>
    <property type="evidence" value="ECO:0007669"/>
    <property type="project" value="InterPro"/>
</dbReference>
<feature type="domain" description="N-acetyltransferase" evidence="1">
    <location>
        <begin position="75"/>
        <end position="225"/>
    </location>
</feature>
<dbReference type="InterPro" id="IPR016181">
    <property type="entry name" value="Acyl_CoA_acyltransferase"/>
</dbReference>
<comment type="caution">
    <text evidence="3">The sequence shown here is derived from an EMBL/GenBank/DDBJ whole genome shotgun (WGS) entry which is preliminary data.</text>
</comment>
<dbReference type="SUPFAM" id="SSF55729">
    <property type="entry name" value="Acyl-CoA N-acyltransferases (Nat)"/>
    <property type="match status" value="1"/>
</dbReference>
<proteinExistence type="predicted"/>
<dbReference type="PANTHER" id="PTHR42791:SF16">
    <property type="entry name" value="N-ACETYLTRANSFERASE DOMAIN-CONTAINING PROTEIN"/>
    <property type="match status" value="1"/>
</dbReference>
<organism evidence="3 5">
    <name type="scientific">Pyrenophora tritici-repentis</name>
    <dbReference type="NCBI Taxonomy" id="45151"/>
    <lineage>
        <taxon>Eukaryota</taxon>
        <taxon>Fungi</taxon>
        <taxon>Dikarya</taxon>
        <taxon>Ascomycota</taxon>
        <taxon>Pezizomycotina</taxon>
        <taxon>Dothideomycetes</taxon>
        <taxon>Pleosporomycetidae</taxon>
        <taxon>Pleosporales</taxon>
        <taxon>Pleosporineae</taxon>
        <taxon>Pleosporaceae</taxon>
        <taxon>Pyrenophora</taxon>
    </lineage>
</organism>
<dbReference type="InterPro" id="IPR052523">
    <property type="entry name" value="Trichothecene_AcTrans"/>
</dbReference>
<dbReference type="OMA" id="CGFDEIV"/>
<accession>A0A2W1CV56</accession>
<dbReference type="PROSITE" id="PS51186">
    <property type="entry name" value="GNAT"/>
    <property type="match status" value="1"/>
</dbReference>